<evidence type="ECO:0000256" key="7">
    <source>
        <dbReference type="PIRNR" id="PIRNR000477"/>
    </source>
</evidence>
<feature type="binding site" evidence="8">
    <location>
        <position position="233"/>
    </location>
    <ligand>
        <name>phosphate</name>
        <dbReference type="ChEBI" id="CHEBI:43474"/>
    </ligand>
</feature>
<dbReference type="PANTHER" id="PTHR11904:SF9">
    <property type="entry name" value="PURINE NUCLEOSIDE PHOSPHORYLASE-RELATED"/>
    <property type="match status" value="1"/>
</dbReference>
<dbReference type="PIRSF" id="PIRSF000477">
    <property type="entry name" value="PurNPase"/>
    <property type="match status" value="1"/>
</dbReference>
<dbReference type="GO" id="GO:0009116">
    <property type="term" value="P:nucleoside metabolic process"/>
    <property type="evidence" value="ECO:0007669"/>
    <property type="project" value="InterPro"/>
</dbReference>
<dbReference type="GeneID" id="18246708"/>
<dbReference type="NCBIfam" id="TIGR01697">
    <property type="entry name" value="PNPH-PUNA-XAPA"/>
    <property type="match status" value="1"/>
</dbReference>
<evidence type="ECO:0000256" key="8">
    <source>
        <dbReference type="PIRSR" id="PIRSR000477-2"/>
    </source>
</evidence>
<evidence type="ECO:0000256" key="6">
    <source>
        <dbReference type="ARBA" id="ARBA00058131"/>
    </source>
</evidence>
<dbReference type="EMBL" id="GL996512">
    <property type="protein sequence ID" value="EGV66272.1"/>
    <property type="molecule type" value="Genomic_DNA"/>
</dbReference>
<reference evidence="10 11" key="1">
    <citation type="journal article" date="2011" name="Proc. Natl. Acad. Sci. U.S.A.">
        <title>Comparative genomics of xylose-fermenting fungi for enhanced biofuel production.</title>
        <authorList>
            <person name="Wohlbach D.J."/>
            <person name="Kuo A."/>
            <person name="Sato T.K."/>
            <person name="Potts K.M."/>
            <person name="Salamov A.A."/>
            <person name="LaButti K.M."/>
            <person name="Sun H."/>
            <person name="Clum A."/>
            <person name="Pangilinan J.L."/>
            <person name="Lindquist E.A."/>
            <person name="Lucas S."/>
            <person name="Lapidus A."/>
            <person name="Jin M."/>
            <person name="Gunawan C."/>
            <person name="Balan V."/>
            <person name="Dale B.E."/>
            <person name="Jeffries T.W."/>
            <person name="Zinkel R."/>
            <person name="Barry K.W."/>
            <person name="Grigoriev I.V."/>
            <person name="Gasch A.P."/>
        </authorList>
    </citation>
    <scope>NUCLEOTIDE SEQUENCE [LARGE SCALE GENOMIC DNA]</scope>
    <source>
        <strain evidence="10">ATCC 10573</strain>
        <strain evidence="11">ATCC 10573 / BCRC 21748 / CBS 615 / JCM 9827 / NBRC 10315 / NRRL Y-1498 / VKM Y-70</strain>
    </source>
</reference>
<evidence type="ECO:0000313" key="11">
    <source>
        <dbReference type="Proteomes" id="UP000000707"/>
    </source>
</evidence>
<dbReference type="NCBIfam" id="TIGR01700">
    <property type="entry name" value="PNPH"/>
    <property type="match status" value="1"/>
</dbReference>
<evidence type="ECO:0000256" key="4">
    <source>
        <dbReference type="ARBA" id="ARBA00022676"/>
    </source>
</evidence>
<dbReference type="NCBIfam" id="NF006054">
    <property type="entry name" value="PRK08202.1"/>
    <property type="match status" value="1"/>
</dbReference>
<name>G3AZ20_CANTC</name>
<feature type="binding site" evidence="8">
    <location>
        <position position="75"/>
    </location>
    <ligand>
        <name>phosphate</name>
        <dbReference type="ChEBI" id="CHEBI:43474"/>
    </ligand>
</feature>
<keyword evidence="4 7" id="KW-0328">Glycosyltransferase</keyword>
<dbReference type="AlphaFoldDB" id="G3AZ20"/>
<dbReference type="HOGENOM" id="CLU_054456_1_2_1"/>
<keyword evidence="5 7" id="KW-0808">Transferase</keyword>
<dbReference type="Gene3D" id="3.40.50.1580">
    <property type="entry name" value="Nucleoside phosphorylase domain"/>
    <property type="match status" value="1"/>
</dbReference>
<dbReference type="OrthoDB" id="10261782at2759"/>
<dbReference type="FunFam" id="3.40.50.1580:FF:000004">
    <property type="entry name" value="Purine nucleoside phosphorylase"/>
    <property type="match status" value="1"/>
</dbReference>
<dbReference type="PANTHER" id="PTHR11904">
    <property type="entry name" value="METHYLTHIOADENOSINE/PURINE NUCLEOSIDE PHOSPHORYLASE"/>
    <property type="match status" value="1"/>
</dbReference>
<evidence type="ECO:0000256" key="1">
    <source>
        <dbReference type="ARBA" id="ARBA00000755"/>
    </source>
</evidence>
<dbReference type="InterPro" id="IPR011268">
    <property type="entry name" value="Purine_phosphorylase"/>
</dbReference>
<dbReference type="Proteomes" id="UP000000707">
    <property type="component" value="Unassembled WGS sequence"/>
</dbReference>
<comment type="pathway">
    <text evidence="2 7">Purine metabolism; purine nucleoside salvage.</text>
</comment>
<evidence type="ECO:0000259" key="9">
    <source>
        <dbReference type="Pfam" id="PF01048"/>
    </source>
</evidence>
<dbReference type="GO" id="GO:0005737">
    <property type="term" value="C:cytoplasm"/>
    <property type="evidence" value="ECO:0007669"/>
    <property type="project" value="TreeGrafter"/>
</dbReference>
<sequence length="306" mass="33616">MSSGIFDVNEYSITIEEAANTVKAKLLKYEQLRKPRVMIICGSGLGGIVNILQEPRIELRYEEIPGFKSSTVSGHAGKLVFGLIGDNKVPVMCMVGRLHFYEGYTFQETTFPIRLAKAIDIETVVVTNAAGGVNSDFKVGDLMLINDHINFPGFAGFNALRGPNLVEYGPRFLPLSDAYDFDLRRLFFKSKKKLGIDRTVHEGVYFFAAGPTYESRAEVRMIRTLGGDAVGMSTVPEVVVARHSQLKVLALSLITNVGVGEKPPSALDESPVRLDEGMANHEEVLEAANEASKDVQKIFEATINQL</sequence>
<comment type="similarity">
    <text evidence="3 7">Belongs to the PNP/MTAP phosphorylase family.</text>
</comment>
<feature type="binding site" evidence="8">
    <location>
        <position position="43"/>
    </location>
    <ligand>
        <name>phosphate</name>
        <dbReference type="ChEBI" id="CHEBI:43474"/>
    </ligand>
</feature>
<feature type="binding site" evidence="8">
    <location>
        <position position="129"/>
    </location>
    <ligand>
        <name>phosphate</name>
        <dbReference type="ChEBI" id="CHEBI:43474"/>
    </ligand>
</feature>
<organism evidence="11">
    <name type="scientific">Candida tenuis (strain ATCC 10573 / BCRC 21748 / CBS 615 / JCM 9827 / NBRC 10315 / NRRL Y-1498 / VKM Y-70)</name>
    <name type="common">Yeast</name>
    <name type="synonym">Yamadazyma tenuis</name>
    <dbReference type="NCBI Taxonomy" id="590646"/>
    <lineage>
        <taxon>Eukaryota</taxon>
        <taxon>Fungi</taxon>
        <taxon>Dikarya</taxon>
        <taxon>Ascomycota</taxon>
        <taxon>Saccharomycotina</taxon>
        <taxon>Pichiomycetes</taxon>
        <taxon>Debaryomycetaceae</taxon>
        <taxon>Yamadazyma</taxon>
    </lineage>
</organism>
<dbReference type="InterPro" id="IPR035994">
    <property type="entry name" value="Nucleoside_phosphorylase_sf"/>
</dbReference>
<comment type="catalytic activity">
    <reaction evidence="1">
        <text>a purine D-ribonucleoside + phosphate = a purine nucleobase + alpha-D-ribose 1-phosphate</text>
        <dbReference type="Rhea" id="RHEA:19805"/>
        <dbReference type="ChEBI" id="CHEBI:26386"/>
        <dbReference type="ChEBI" id="CHEBI:43474"/>
        <dbReference type="ChEBI" id="CHEBI:57720"/>
        <dbReference type="ChEBI" id="CHEBI:142355"/>
        <dbReference type="EC" id="2.4.2.1"/>
    </reaction>
</comment>
<dbReference type="InterPro" id="IPR011270">
    <property type="entry name" value="Pur_Nuc_Pase_Ino/Guo-sp"/>
</dbReference>
<evidence type="ECO:0000256" key="3">
    <source>
        <dbReference type="ARBA" id="ARBA00006751"/>
    </source>
</evidence>
<comment type="function">
    <text evidence="6">The purine nucleoside phosphorylases catalyze the phosphorolytic breakdown of the N-glycosidic bond in the beta-(deoxy)ribonucleoside molecules, with the formation of the corresponding free purine bases and pentose-1-phosphate. Cleaves guanosine and inosine.</text>
</comment>
<protein>
    <recommendedName>
        <fullName evidence="7">Purine nucleoside phosphorylase</fullName>
        <ecNumber evidence="7">2.4.2.1</ecNumber>
    </recommendedName>
    <alternativeName>
        <fullName evidence="7">Inosine-guanosine phosphorylase</fullName>
    </alternativeName>
</protein>
<feature type="binding site" evidence="8">
    <location>
        <position position="214"/>
    </location>
    <ligand>
        <name>a purine D-ribonucleoside</name>
        <dbReference type="ChEBI" id="CHEBI:142355"/>
    </ligand>
</feature>
<evidence type="ECO:0000313" key="10">
    <source>
        <dbReference type="EMBL" id="EGV66271.1"/>
    </source>
</evidence>
<dbReference type="EC" id="2.4.2.1" evidence="7"/>
<gene>
    <name evidence="10" type="ORF">CANTEDRAFT_112859</name>
</gene>
<evidence type="ECO:0000256" key="2">
    <source>
        <dbReference type="ARBA" id="ARBA00005058"/>
    </source>
</evidence>
<dbReference type="KEGG" id="cten:18246708"/>
<dbReference type="SUPFAM" id="SSF53167">
    <property type="entry name" value="Purine and uridine phosphorylases"/>
    <property type="match status" value="1"/>
</dbReference>
<proteinExistence type="inferred from homology"/>
<evidence type="ECO:0000256" key="5">
    <source>
        <dbReference type="ARBA" id="ARBA00022679"/>
    </source>
</evidence>
<dbReference type="UniPathway" id="UPA00606"/>
<dbReference type="STRING" id="590646.G3AZ20"/>
<accession>G3AZ20</accession>
<dbReference type="EMBL" id="GL996512">
    <property type="protein sequence ID" value="EGV66271.1"/>
    <property type="molecule type" value="Genomic_DNA"/>
</dbReference>
<dbReference type="GO" id="GO:0004731">
    <property type="term" value="F:purine-nucleoside phosphorylase activity"/>
    <property type="evidence" value="ECO:0007669"/>
    <property type="project" value="UniProtKB-EC"/>
</dbReference>
<feature type="domain" description="Nucleoside phosphorylase" evidence="9">
    <location>
        <begin position="36"/>
        <end position="303"/>
    </location>
</feature>
<feature type="binding site" evidence="8">
    <location>
        <position position="256"/>
    </location>
    <ligand>
        <name>a purine D-ribonucleoside</name>
        <dbReference type="ChEBI" id="CHEBI:142355"/>
    </ligand>
</feature>
<dbReference type="eggNOG" id="KOG3984">
    <property type="taxonomic scope" value="Eukaryota"/>
</dbReference>
<dbReference type="InterPro" id="IPR000845">
    <property type="entry name" value="Nucleoside_phosphorylase_d"/>
</dbReference>
<dbReference type="CDD" id="cd09009">
    <property type="entry name" value="PNP-EcPNPII_like"/>
    <property type="match status" value="1"/>
</dbReference>
<dbReference type="Pfam" id="PF01048">
    <property type="entry name" value="PNP_UDP_1"/>
    <property type="match status" value="1"/>
</dbReference>
<keyword evidence="11" id="KW-1185">Reference proteome</keyword>
<feature type="binding site" evidence="8">
    <location>
        <begin position="97"/>
        <end position="99"/>
    </location>
    <ligand>
        <name>phosphate</name>
        <dbReference type="ChEBI" id="CHEBI:43474"/>
    </ligand>
</feature>